<keyword evidence="2" id="KW-0472">Membrane</keyword>
<organism evidence="3 4">
    <name type="scientific">Desmophyllum pertusum</name>
    <dbReference type="NCBI Taxonomy" id="174260"/>
    <lineage>
        <taxon>Eukaryota</taxon>
        <taxon>Metazoa</taxon>
        <taxon>Cnidaria</taxon>
        <taxon>Anthozoa</taxon>
        <taxon>Hexacorallia</taxon>
        <taxon>Scleractinia</taxon>
        <taxon>Caryophylliina</taxon>
        <taxon>Caryophylliidae</taxon>
        <taxon>Desmophyllum</taxon>
    </lineage>
</organism>
<comment type="caution">
    <text evidence="3">The sequence shown here is derived from an EMBL/GenBank/DDBJ whole genome shotgun (WGS) entry which is preliminary data.</text>
</comment>
<dbReference type="EMBL" id="MU826856">
    <property type="protein sequence ID" value="KAJ7370804.1"/>
    <property type="molecule type" value="Genomic_DNA"/>
</dbReference>
<name>A0A9W9YXZ9_9CNID</name>
<evidence type="ECO:0000256" key="2">
    <source>
        <dbReference type="SAM" id="Phobius"/>
    </source>
</evidence>
<keyword evidence="4" id="KW-1185">Reference proteome</keyword>
<keyword evidence="2" id="KW-0812">Transmembrane</keyword>
<reference evidence="3" key="1">
    <citation type="submission" date="2023-01" db="EMBL/GenBank/DDBJ databases">
        <title>Genome assembly of the deep-sea coral Lophelia pertusa.</title>
        <authorList>
            <person name="Herrera S."/>
            <person name="Cordes E."/>
        </authorList>
    </citation>
    <scope>NUCLEOTIDE SEQUENCE</scope>
    <source>
        <strain evidence="3">USNM1676648</strain>
        <tissue evidence="3">Polyp</tissue>
    </source>
</reference>
<gene>
    <name evidence="3" type="ORF">OS493_029794</name>
</gene>
<evidence type="ECO:0000313" key="4">
    <source>
        <dbReference type="Proteomes" id="UP001163046"/>
    </source>
</evidence>
<sequence length="223" mass="24526">MATRRVMGFRLKSGDFPWSLISSLVPGAQPSTSSVEWFLGSKLPVQADKEPYTTYSVPPRINNGTVNNTTSLQSTTSILLTTQSREKQNNNTSTTITRSDETFKTSQPTLDPMGVSESRKNSPSPHAGSARTVENRSTVLAVSLVLLFCLSAVGVVAAVFFVRWKRIKKMKEGFQEEMAVICLHDELASEALYSSWKPFMNGNAENNKVKLVIETQPSDVSTT</sequence>
<evidence type="ECO:0000313" key="3">
    <source>
        <dbReference type="EMBL" id="KAJ7370804.1"/>
    </source>
</evidence>
<dbReference type="AlphaFoldDB" id="A0A9W9YXZ9"/>
<dbReference type="OrthoDB" id="5990035at2759"/>
<accession>A0A9W9YXZ9</accession>
<feature type="region of interest" description="Disordered" evidence="1">
    <location>
        <begin position="80"/>
        <end position="132"/>
    </location>
</feature>
<keyword evidence="2" id="KW-1133">Transmembrane helix</keyword>
<protein>
    <submittedName>
        <fullName evidence="3">Uncharacterized protein</fullName>
    </submittedName>
</protein>
<evidence type="ECO:0000256" key="1">
    <source>
        <dbReference type="SAM" id="MobiDB-lite"/>
    </source>
</evidence>
<dbReference type="Proteomes" id="UP001163046">
    <property type="component" value="Unassembled WGS sequence"/>
</dbReference>
<proteinExistence type="predicted"/>
<feature type="transmembrane region" description="Helical" evidence="2">
    <location>
        <begin position="139"/>
        <end position="162"/>
    </location>
</feature>